<sequence length="374" mass="41893">MAESTRVHRATPLSDDEEAPKAPIQKRVRFPKGKKRKKEDEASVETAEEGGLPKLSDLQFAATERAMRRNRMTEELLLERSNDGSRDISSAEVTYEVGGNFEDGGILMEPFNLKQEREEGYFDAEGNYVEYVVEDKKDAWLDSLDTDPRIAEISVNQMSDTEKEVELSSEEIGRIKRRIADLLQPGEKVLQALRRLKGSSGKKDKMSEETKRMFDQLTEDSMRLMENGDYNVYSDEKEVFEREAEGYEHLARAREGPSSPVSDLPSGPGILNLQAAHNSSHANGDSYDMFGDDDENPPSDQPKSESVATGGEQETDYVYDESSGYYYSSSIGYYYDPTSGLYCSAESGKWYSYNEETGGYDEVVEGTAADPSGE</sequence>
<evidence type="ECO:0000256" key="1">
    <source>
        <dbReference type="SAM" id="MobiDB-lite"/>
    </source>
</evidence>
<organism evidence="3 4">
    <name type="scientific">Aristolochia fimbriata</name>
    <name type="common">White veined hardy Dutchman's pipe vine</name>
    <dbReference type="NCBI Taxonomy" id="158543"/>
    <lineage>
        <taxon>Eukaryota</taxon>
        <taxon>Viridiplantae</taxon>
        <taxon>Streptophyta</taxon>
        <taxon>Embryophyta</taxon>
        <taxon>Tracheophyta</taxon>
        <taxon>Spermatophyta</taxon>
        <taxon>Magnoliopsida</taxon>
        <taxon>Magnoliidae</taxon>
        <taxon>Piperales</taxon>
        <taxon>Aristolochiaceae</taxon>
        <taxon>Aristolochia</taxon>
    </lineage>
</organism>
<feature type="compositionally biased region" description="Basic and acidic residues" evidence="1">
    <location>
        <begin position="244"/>
        <end position="255"/>
    </location>
</feature>
<feature type="region of interest" description="Disordered" evidence="1">
    <location>
        <begin position="244"/>
        <end position="321"/>
    </location>
</feature>
<dbReference type="InterPro" id="IPR041591">
    <property type="entry name" value="OCRE"/>
</dbReference>
<evidence type="ECO:0000313" key="4">
    <source>
        <dbReference type="Proteomes" id="UP000825729"/>
    </source>
</evidence>
<accession>A0AAV7FFQ4</accession>
<dbReference type="InterPro" id="IPR039905">
    <property type="entry name" value="CD2BP2/Lin1"/>
</dbReference>
<gene>
    <name evidence="3" type="ORF">H6P81_003399</name>
</gene>
<dbReference type="AlphaFoldDB" id="A0AAV7FFQ4"/>
<protein>
    <recommendedName>
        <fullName evidence="2">OCRE domain-containing protein</fullName>
    </recommendedName>
</protein>
<evidence type="ECO:0000259" key="2">
    <source>
        <dbReference type="Pfam" id="PF17780"/>
    </source>
</evidence>
<evidence type="ECO:0000313" key="3">
    <source>
        <dbReference type="EMBL" id="KAG9458891.1"/>
    </source>
</evidence>
<dbReference type="EMBL" id="JAINDJ010000002">
    <property type="protein sequence ID" value="KAG9458891.1"/>
    <property type="molecule type" value="Genomic_DNA"/>
</dbReference>
<feature type="region of interest" description="Disordered" evidence="1">
    <location>
        <begin position="1"/>
        <end position="59"/>
    </location>
</feature>
<dbReference type="PANTHER" id="PTHR13138">
    <property type="entry name" value="PROTEIN LIN1"/>
    <property type="match status" value="1"/>
</dbReference>
<comment type="caution">
    <text evidence="3">The sequence shown here is derived from an EMBL/GenBank/DDBJ whole genome shotgun (WGS) entry which is preliminary data.</text>
</comment>
<feature type="domain" description="OCRE" evidence="2">
    <location>
        <begin position="314"/>
        <end position="363"/>
    </location>
</feature>
<reference evidence="3 4" key="1">
    <citation type="submission" date="2021-07" db="EMBL/GenBank/DDBJ databases">
        <title>The Aristolochia fimbriata genome: insights into angiosperm evolution, floral development and chemical biosynthesis.</title>
        <authorList>
            <person name="Jiao Y."/>
        </authorList>
    </citation>
    <scope>NUCLEOTIDE SEQUENCE [LARGE SCALE GENOMIC DNA]</scope>
    <source>
        <strain evidence="3">IBCAS-2021</strain>
        <tissue evidence="3">Leaf</tissue>
    </source>
</reference>
<dbReference type="PANTHER" id="PTHR13138:SF3">
    <property type="entry name" value="CD2 ANTIGEN CYTOPLASMIC TAIL-BINDING PROTEIN 2"/>
    <property type="match status" value="1"/>
</dbReference>
<feature type="compositionally biased region" description="Basic residues" evidence="1">
    <location>
        <begin position="24"/>
        <end position="37"/>
    </location>
</feature>
<dbReference type="GO" id="GO:0005682">
    <property type="term" value="C:U5 snRNP"/>
    <property type="evidence" value="ECO:0007669"/>
    <property type="project" value="InterPro"/>
</dbReference>
<dbReference type="Pfam" id="PF17780">
    <property type="entry name" value="OCRE"/>
    <property type="match status" value="1"/>
</dbReference>
<proteinExistence type="predicted"/>
<name>A0AAV7FFQ4_ARIFI</name>
<keyword evidence="4" id="KW-1185">Reference proteome</keyword>
<dbReference type="Proteomes" id="UP000825729">
    <property type="component" value="Unassembled WGS sequence"/>
</dbReference>